<reference evidence="2" key="2">
    <citation type="journal article" date="2015" name="Fish Shellfish Immunol.">
        <title>Early steps in the European eel (Anguilla anguilla)-Vibrio vulnificus interaction in the gills: Role of the RtxA13 toxin.</title>
        <authorList>
            <person name="Callol A."/>
            <person name="Pajuelo D."/>
            <person name="Ebbesson L."/>
            <person name="Teles M."/>
            <person name="MacKenzie S."/>
            <person name="Amaro C."/>
        </authorList>
    </citation>
    <scope>NUCLEOTIDE SEQUENCE</scope>
</reference>
<evidence type="ECO:0000256" key="1">
    <source>
        <dbReference type="SAM" id="Phobius"/>
    </source>
</evidence>
<evidence type="ECO:0000313" key="2">
    <source>
        <dbReference type="EMBL" id="JAH46637.1"/>
    </source>
</evidence>
<keyword evidence="1" id="KW-1133">Transmembrane helix</keyword>
<organism evidence="2">
    <name type="scientific">Anguilla anguilla</name>
    <name type="common">European freshwater eel</name>
    <name type="synonym">Muraena anguilla</name>
    <dbReference type="NCBI Taxonomy" id="7936"/>
    <lineage>
        <taxon>Eukaryota</taxon>
        <taxon>Metazoa</taxon>
        <taxon>Chordata</taxon>
        <taxon>Craniata</taxon>
        <taxon>Vertebrata</taxon>
        <taxon>Euteleostomi</taxon>
        <taxon>Actinopterygii</taxon>
        <taxon>Neopterygii</taxon>
        <taxon>Teleostei</taxon>
        <taxon>Anguilliformes</taxon>
        <taxon>Anguillidae</taxon>
        <taxon>Anguilla</taxon>
    </lineage>
</organism>
<protein>
    <submittedName>
        <fullName evidence="2">Uncharacterized protein</fullName>
    </submittedName>
</protein>
<keyword evidence="1" id="KW-0472">Membrane</keyword>
<keyword evidence="1" id="KW-0812">Transmembrane</keyword>
<accession>A0A0E9SZE4</accession>
<reference evidence="2" key="1">
    <citation type="submission" date="2014-11" db="EMBL/GenBank/DDBJ databases">
        <authorList>
            <person name="Amaro Gonzalez C."/>
        </authorList>
    </citation>
    <scope>NUCLEOTIDE SEQUENCE</scope>
</reference>
<proteinExistence type="predicted"/>
<sequence length="32" mass="3516">MSSSPSSSLVLINIIILYCASWAFLFSHNVNT</sequence>
<dbReference type="AlphaFoldDB" id="A0A0E9SZE4"/>
<dbReference type="EMBL" id="GBXM01061940">
    <property type="protein sequence ID" value="JAH46637.1"/>
    <property type="molecule type" value="Transcribed_RNA"/>
</dbReference>
<name>A0A0E9SZE4_ANGAN</name>
<feature type="transmembrane region" description="Helical" evidence="1">
    <location>
        <begin position="6"/>
        <end position="26"/>
    </location>
</feature>